<accession>A0A1X2GXS3</accession>
<dbReference type="GO" id="GO:0015031">
    <property type="term" value="P:protein transport"/>
    <property type="evidence" value="ECO:0007669"/>
    <property type="project" value="UniProtKB-KW"/>
</dbReference>
<keyword evidence="10" id="KW-1185">Reference proteome</keyword>
<dbReference type="GO" id="GO:0017056">
    <property type="term" value="F:structural constituent of nuclear pore"/>
    <property type="evidence" value="ECO:0007669"/>
    <property type="project" value="InterPro"/>
</dbReference>
<evidence type="ECO:0000313" key="10">
    <source>
        <dbReference type="Proteomes" id="UP000242146"/>
    </source>
</evidence>
<dbReference type="Proteomes" id="UP000242146">
    <property type="component" value="Unassembled WGS sequence"/>
</dbReference>
<keyword evidence="3" id="KW-0509">mRNA transport</keyword>
<feature type="region of interest" description="Disordered" evidence="8">
    <location>
        <begin position="1"/>
        <end position="157"/>
    </location>
</feature>
<sequence length="664" mass="68921">MSRRTNKKKDLPNFTFQLPGSVPNSPVTFGSAPNSPLLNTAFSLQGSSSVPSSPNPGFRRSSTDLLPQLSESTTPMRRTFSDTGNKNTFSFGGQPPATANSPSAFGQQPQPASASAFGQPPVTPTSAFTFGSATGSSASAPAATTPTASTFSFGSTPAKPAASSPSAFSFGNTPTKPTTSFGFSPSSSTAATAASVSAPAPAKPGFSFGDASNNKPASPFTFPSTTSAASSVLNTPSAPPSNASTGAFSFTSTPTTAKTALPAPSSTTPASSAATTTAPSTGFTFTAPGSLSSFGDDAKKTPSFQFSAPTANDKPAAPTVTPAAALTATTATPVPALSSGFSFKPATSAAATSAAPATSTTSTSQPSFTFALPGASSSTPATSTPATTAATSVPTASTFSFAASTTTPAPVPAAPSIFSFEKTLKDLEAANAHPTAINAALLTPEVLRFHQAQASKPTMHTTNFRIDNIQPSTRFSELPQQAQMELDEVQRHIEKEISMSKLLASQRMPEREKAMKSECQTIDDLTQKWDILKTRLMINSKKCDELLAAVQEHCRHAYAGQSVIEASKNPGMVSTNWMFGHGGRDDYFCALVPKLQTRLVEYKKTLADIELAIESLAKKQFEAPQDLATVANSQNETFLLLANRVAQLHENINMAKALYLKNHH</sequence>
<organism evidence="9 10">
    <name type="scientific">Hesseltinella vesiculosa</name>
    <dbReference type="NCBI Taxonomy" id="101127"/>
    <lineage>
        <taxon>Eukaryota</taxon>
        <taxon>Fungi</taxon>
        <taxon>Fungi incertae sedis</taxon>
        <taxon>Mucoromycota</taxon>
        <taxon>Mucoromycotina</taxon>
        <taxon>Mucoromycetes</taxon>
        <taxon>Mucorales</taxon>
        <taxon>Cunninghamellaceae</taxon>
        <taxon>Hesseltinella</taxon>
    </lineage>
</organism>
<evidence type="ECO:0000256" key="4">
    <source>
        <dbReference type="ARBA" id="ARBA00022927"/>
    </source>
</evidence>
<comment type="subcellular location">
    <subcellularLocation>
        <location evidence="1">Nucleus</location>
        <location evidence="1">Nuclear pore complex</location>
    </subcellularLocation>
</comment>
<dbReference type="Gene3D" id="6.10.140.1350">
    <property type="match status" value="1"/>
</dbReference>
<feature type="compositionally biased region" description="Polar residues" evidence="8">
    <location>
        <begin position="63"/>
        <end position="113"/>
    </location>
</feature>
<proteinExistence type="predicted"/>
<dbReference type="PANTHER" id="PTHR13437:SF2">
    <property type="entry name" value="NUCLEOPORIN P58_P45"/>
    <property type="match status" value="1"/>
</dbReference>
<name>A0A1X2GXS3_9FUNG</name>
<keyword evidence="5" id="KW-0811">Translocation</keyword>
<dbReference type="GO" id="GO:0051028">
    <property type="term" value="P:mRNA transport"/>
    <property type="evidence" value="ECO:0007669"/>
    <property type="project" value="UniProtKB-KW"/>
</dbReference>
<gene>
    <name evidence="9" type="ORF">DM01DRAFT_1404047</name>
</gene>
<feature type="compositionally biased region" description="Polar residues" evidence="8">
    <location>
        <begin position="232"/>
        <end position="242"/>
    </location>
</feature>
<feature type="compositionally biased region" description="Low complexity" evidence="8">
    <location>
        <begin position="47"/>
        <end position="56"/>
    </location>
</feature>
<dbReference type="OrthoDB" id="2538017at2759"/>
<evidence type="ECO:0000256" key="6">
    <source>
        <dbReference type="ARBA" id="ARBA00023132"/>
    </source>
</evidence>
<keyword evidence="2" id="KW-0813">Transport</keyword>
<keyword evidence="7" id="KW-0539">Nucleus</keyword>
<evidence type="ECO:0000313" key="9">
    <source>
        <dbReference type="EMBL" id="ORX62398.1"/>
    </source>
</evidence>
<evidence type="ECO:0000256" key="7">
    <source>
        <dbReference type="ARBA" id="ARBA00023242"/>
    </source>
</evidence>
<dbReference type="STRING" id="101127.A0A1X2GXS3"/>
<protein>
    <submittedName>
        <fullName evidence="9">Uncharacterized protein</fullName>
    </submittedName>
</protein>
<dbReference type="GO" id="GO:0008139">
    <property type="term" value="F:nuclear localization sequence binding"/>
    <property type="evidence" value="ECO:0007669"/>
    <property type="project" value="InterPro"/>
</dbReference>
<dbReference type="GO" id="GO:0005643">
    <property type="term" value="C:nuclear pore"/>
    <property type="evidence" value="ECO:0007669"/>
    <property type="project" value="UniProtKB-SubCell"/>
</dbReference>
<feature type="compositionally biased region" description="Polar residues" evidence="8">
    <location>
        <begin position="14"/>
        <end position="46"/>
    </location>
</feature>
<feature type="compositionally biased region" description="Low complexity" evidence="8">
    <location>
        <begin position="125"/>
        <end position="157"/>
    </location>
</feature>
<dbReference type="AlphaFoldDB" id="A0A1X2GXS3"/>
<dbReference type="InterPro" id="IPR024882">
    <property type="entry name" value="NUP58/p45/49"/>
</dbReference>
<dbReference type="PANTHER" id="PTHR13437">
    <property type="entry name" value="NUCLEOPORIN P58/P45 NUCLEOPORIN-LIKE PROTEIN 1"/>
    <property type="match status" value="1"/>
</dbReference>
<evidence type="ECO:0000256" key="2">
    <source>
        <dbReference type="ARBA" id="ARBA00022448"/>
    </source>
</evidence>
<evidence type="ECO:0000256" key="5">
    <source>
        <dbReference type="ARBA" id="ARBA00023010"/>
    </source>
</evidence>
<evidence type="ECO:0000256" key="8">
    <source>
        <dbReference type="SAM" id="MobiDB-lite"/>
    </source>
</evidence>
<keyword evidence="4" id="KW-0653">Protein transport</keyword>
<feature type="compositionally biased region" description="Low complexity" evidence="8">
    <location>
        <begin position="243"/>
        <end position="282"/>
    </location>
</feature>
<feature type="region of interest" description="Disordered" evidence="8">
    <location>
        <begin position="225"/>
        <end position="282"/>
    </location>
</feature>
<keyword evidence="6" id="KW-0906">Nuclear pore complex</keyword>
<evidence type="ECO:0000256" key="3">
    <source>
        <dbReference type="ARBA" id="ARBA00022816"/>
    </source>
</evidence>
<reference evidence="9 10" key="1">
    <citation type="submission" date="2016-07" db="EMBL/GenBank/DDBJ databases">
        <title>Pervasive Adenine N6-methylation of Active Genes in Fungi.</title>
        <authorList>
            <consortium name="DOE Joint Genome Institute"/>
            <person name="Mondo S.J."/>
            <person name="Dannebaum R.O."/>
            <person name="Kuo R.C."/>
            <person name="Labutti K."/>
            <person name="Haridas S."/>
            <person name="Kuo A."/>
            <person name="Salamov A."/>
            <person name="Ahrendt S.R."/>
            <person name="Lipzen A."/>
            <person name="Sullivan W."/>
            <person name="Andreopoulos W.B."/>
            <person name="Clum A."/>
            <person name="Lindquist E."/>
            <person name="Daum C."/>
            <person name="Ramamoorthy G.K."/>
            <person name="Gryganskyi A."/>
            <person name="Culley D."/>
            <person name="Magnuson J.K."/>
            <person name="James T.Y."/>
            <person name="O'Malley M.A."/>
            <person name="Stajich J.E."/>
            <person name="Spatafora J.W."/>
            <person name="Visel A."/>
            <person name="Grigoriev I.V."/>
        </authorList>
    </citation>
    <scope>NUCLEOTIDE SEQUENCE [LARGE SCALE GENOMIC DNA]</scope>
    <source>
        <strain evidence="9 10">NRRL 3301</strain>
    </source>
</reference>
<dbReference type="EMBL" id="MCGT01000002">
    <property type="protein sequence ID" value="ORX62398.1"/>
    <property type="molecule type" value="Genomic_DNA"/>
</dbReference>
<comment type="caution">
    <text evidence="9">The sequence shown here is derived from an EMBL/GenBank/DDBJ whole genome shotgun (WGS) entry which is preliminary data.</text>
</comment>
<evidence type="ECO:0000256" key="1">
    <source>
        <dbReference type="ARBA" id="ARBA00004567"/>
    </source>
</evidence>